<protein>
    <recommendedName>
        <fullName evidence="1">STAS domain-containing protein</fullName>
    </recommendedName>
</protein>
<feature type="domain" description="STAS" evidence="1">
    <location>
        <begin position="1"/>
        <end position="96"/>
    </location>
</feature>
<name>X1IZB1_9ZZZZ</name>
<proteinExistence type="predicted"/>
<sequence>MMIGNAEIFTSNLLSLEVKENDTSINIKWTGVSIEREPSKFITPILVNAIKNSSDRNKRIILDFRELAYMNSSTITPVIKILERAKRGETQIEVLYQKSMQWQDIIFSALEIFQTKDRRVEIKGL</sequence>
<accession>X1IZB1</accession>
<dbReference type="PROSITE" id="PS50801">
    <property type="entry name" value="STAS"/>
    <property type="match status" value="1"/>
</dbReference>
<organism evidence="2">
    <name type="scientific">marine sediment metagenome</name>
    <dbReference type="NCBI Taxonomy" id="412755"/>
    <lineage>
        <taxon>unclassified sequences</taxon>
        <taxon>metagenomes</taxon>
        <taxon>ecological metagenomes</taxon>
    </lineage>
</organism>
<gene>
    <name evidence="2" type="ORF">S03H2_53901</name>
</gene>
<evidence type="ECO:0000313" key="2">
    <source>
        <dbReference type="EMBL" id="GAH62888.1"/>
    </source>
</evidence>
<evidence type="ECO:0000259" key="1">
    <source>
        <dbReference type="PROSITE" id="PS50801"/>
    </source>
</evidence>
<dbReference type="AlphaFoldDB" id="X1IZB1"/>
<reference evidence="2" key="1">
    <citation type="journal article" date="2014" name="Front. Microbiol.">
        <title>High frequency of phylogenetically diverse reductive dehalogenase-homologous genes in deep subseafloor sedimentary metagenomes.</title>
        <authorList>
            <person name="Kawai M."/>
            <person name="Futagami T."/>
            <person name="Toyoda A."/>
            <person name="Takaki Y."/>
            <person name="Nishi S."/>
            <person name="Hori S."/>
            <person name="Arai W."/>
            <person name="Tsubouchi T."/>
            <person name="Morono Y."/>
            <person name="Uchiyama I."/>
            <person name="Ito T."/>
            <person name="Fujiyama A."/>
            <person name="Inagaki F."/>
            <person name="Takami H."/>
        </authorList>
    </citation>
    <scope>NUCLEOTIDE SEQUENCE</scope>
    <source>
        <strain evidence="2">Expedition CK06-06</strain>
    </source>
</reference>
<dbReference type="InterPro" id="IPR002645">
    <property type="entry name" value="STAS_dom"/>
</dbReference>
<dbReference type="EMBL" id="BARU01034329">
    <property type="protein sequence ID" value="GAH62888.1"/>
    <property type="molecule type" value="Genomic_DNA"/>
</dbReference>
<comment type="caution">
    <text evidence="2">The sequence shown here is derived from an EMBL/GenBank/DDBJ whole genome shotgun (WGS) entry which is preliminary data.</text>
</comment>